<protein>
    <recommendedName>
        <fullName evidence="4">Trehalose 6-phosphate phosphatase</fullName>
        <ecNumber evidence="4">3.1.3.12</ecNumber>
    </recommendedName>
</protein>
<gene>
    <name evidence="5" type="primary">otsB</name>
    <name evidence="5" type="ORF">COX41_03195</name>
</gene>
<dbReference type="InterPro" id="IPR036412">
    <property type="entry name" value="HAD-like_sf"/>
</dbReference>
<dbReference type="Proteomes" id="UP000231292">
    <property type="component" value="Unassembled WGS sequence"/>
</dbReference>
<dbReference type="Gene3D" id="3.40.50.1000">
    <property type="entry name" value="HAD superfamily/HAD-like"/>
    <property type="match status" value="1"/>
</dbReference>
<proteinExistence type="inferred from homology"/>
<dbReference type="GO" id="GO:0046872">
    <property type="term" value="F:metal ion binding"/>
    <property type="evidence" value="ECO:0007669"/>
    <property type="project" value="UniProtKB-KW"/>
</dbReference>
<comment type="pathway">
    <text evidence="1 4">Glycan biosynthesis; trehalose biosynthesis.</text>
</comment>
<dbReference type="SUPFAM" id="SSF56784">
    <property type="entry name" value="HAD-like"/>
    <property type="match status" value="1"/>
</dbReference>
<dbReference type="NCBIfam" id="TIGR00685">
    <property type="entry name" value="T6PP"/>
    <property type="match status" value="1"/>
</dbReference>
<evidence type="ECO:0000256" key="3">
    <source>
        <dbReference type="ARBA" id="ARBA00022801"/>
    </source>
</evidence>
<reference evidence="5 6" key="1">
    <citation type="submission" date="2017-09" db="EMBL/GenBank/DDBJ databases">
        <title>Depth-based differentiation of microbial function through sediment-hosted aquifers and enrichment of novel symbionts in the deep terrestrial subsurface.</title>
        <authorList>
            <person name="Probst A.J."/>
            <person name="Ladd B."/>
            <person name="Jarett J.K."/>
            <person name="Geller-Mcgrath D.E."/>
            <person name="Sieber C.M."/>
            <person name="Emerson J.B."/>
            <person name="Anantharaman K."/>
            <person name="Thomas B.C."/>
            <person name="Malmstrom R."/>
            <person name="Stieglmeier M."/>
            <person name="Klingl A."/>
            <person name="Woyke T."/>
            <person name="Ryan C.M."/>
            <person name="Banfield J.F."/>
        </authorList>
    </citation>
    <scope>NUCLEOTIDE SEQUENCE [LARGE SCALE GENOMIC DNA]</scope>
    <source>
        <strain evidence="5">CG23_combo_of_CG06-09_8_20_14_all_41_10</strain>
    </source>
</reference>
<dbReference type="GO" id="GO:0005992">
    <property type="term" value="P:trehalose biosynthetic process"/>
    <property type="evidence" value="ECO:0007669"/>
    <property type="project" value="UniProtKB-UniPathway"/>
</dbReference>
<dbReference type="EC" id="3.1.3.12" evidence="4"/>
<evidence type="ECO:0000313" key="6">
    <source>
        <dbReference type="Proteomes" id="UP000231292"/>
    </source>
</evidence>
<comment type="cofactor">
    <cofactor evidence="4">
        <name>Mg(2+)</name>
        <dbReference type="ChEBI" id="CHEBI:18420"/>
    </cofactor>
</comment>
<comment type="function">
    <text evidence="4">Removes the phosphate from trehalose 6-phosphate to produce free trehalose.</text>
</comment>
<dbReference type="CDD" id="cd01627">
    <property type="entry name" value="HAD_TPP"/>
    <property type="match status" value="1"/>
</dbReference>
<organism evidence="5 6">
    <name type="scientific">Candidatus Sherwoodlollariibacterium unditelluris</name>
    <dbReference type="NCBI Taxonomy" id="1974757"/>
    <lineage>
        <taxon>Bacteria</taxon>
        <taxon>Pseudomonadati</taxon>
        <taxon>Candidatus Omnitrophota</taxon>
        <taxon>Candidatus Sherwoodlollariibacterium</taxon>
    </lineage>
</organism>
<dbReference type="NCBIfam" id="TIGR01484">
    <property type="entry name" value="HAD-SF-IIB"/>
    <property type="match status" value="1"/>
</dbReference>
<keyword evidence="4" id="KW-0479">Metal-binding</keyword>
<dbReference type="InterPro" id="IPR003337">
    <property type="entry name" value="Trehalose_PPase"/>
</dbReference>
<dbReference type="Pfam" id="PF02358">
    <property type="entry name" value="Trehalose_PPase"/>
    <property type="match status" value="1"/>
</dbReference>
<comment type="catalytic activity">
    <reaction evidence="4">
        <text>alpha,alpha-trehalose 6-phosphate + H2O = alpha,alpha-trehalose + phosphate</text>
        <dbReference type="Rhea" id="RHEA:23420"/>
        <dbReference type="ChEBI" id="CHEBI:15377"/>
        <dbReference type="ChEBI" id="CHEBI:16551"/>
        <dbReference type="ChEBI" id="CHEBI:43474"/>
        <dbReference type="ChEBI" id="CHEBI:58429"/>
        <dbReference type="EC" id="3.1.3.12"/>
    </reaction>
</comment>
<dbReference type="InterPro" id="IPR023214">
    <property type="entry name" value="HAD_sf"/>
</dbReference>
<dbReference type="Gene3D" id="3.30.70.1020">
    <property type="entry name" value="Trehalose-6-phosphate phosphatase related protein, domain 2"/>
    <property type="match status" value="1"/>
</dbReference>
<dbReference type="PANTHER" id="PTHR43768">
    <property type="entry name" value="TREHALOSE 6-PHOSPHATE PHOSPHATASE"/>
    <property type="match status" value="1"/>
</dbReference>
<keyword evidence="4" id="KW-0460">Magnesium</keyword>
<sequence length="263" mass="29934">MNYLFTQFSRIKELLRDKFILLLLDYDGTLTPIVETPEKAVISKKAKELLQKLSKNHNCKLAIISGRSLKDIKNIVGIKDIIYAGNHGLEIEGPEIKFRTPVSPRSKEVIGNVYKRITNKLSRIKGVLIEDKGLAISAHYRRVNNKDVPEFKRIFGEITAPFVIRDKIKITKGKKVFEIKPPVKWTKGSAALWFLARQKFALGEDNVFPVYIGDDITDEDAFRALKNKGLTIFVGEPVDSAADYYVKNTKEAIKFLKQILKLK</sequence>
<dbReference type="UniPathway" id="UPA00299"/>
<dbReference type="InterPro" id="IPR006379">
    <property type="entry name" value="HAD-SF_hydro_IIB"/>
</dbReference>
<comment type="caution">
    <text evidence="5">The sequence shown here is derived from an EMBL/GenBank/DDBJ whole genome shotgun (WGS) entry which is preliminary data.</text>
</comment>
<dbReference type="AlphaFoldDB" id="A0A2G9YJF7"/>
<evidence type="ECO:0000256" key="1">
    <source>
        <dbReference type="ARBA" id="ARBA00005199"/>
    </source>
</evidence>
<evidence type="ECO:0000256" key="4">
    <source>
        <dbReference type="RuleBase" id="RU361117"/>
    </source>
</evidence>
<evidence type="ECO:0000256" key="2">
    <source>
        <dbReference type="ARBA" id="ARBA00008770"/>
    </source>
</evidence>
<dbReference type="GO" id="GO:0004805">
    <property type="term" value="F:trehalose-phosphatase activity"/>
    <property type="evidence" value="ECO:0007669"/>
    <property type="project" value="UniProtKB-EC"/>
</dbReference>
<dbReference type="EMBL" id="PCRK01000073">
    <property type="protein sequence ID" value="PIP19379.1"/>
    <property type="molecule type" value="Genomic_DNA"/>
</dbReference>
<name>A0A2G9YJF7_9BACT</name>
<comment type="similarity">
    <text evidence="2 4">Belongs to the trehalose phosphatase family.</text>
</comment>
<dbReference type="InterPro" id="IPR044651">
    <property type="entry name" value="OTSB-like"/>
</dbReference>
<accession>A0A2G9YJF7</accession>
<evidence type="ECO:0000313" key="5">
    <source>
        <dbReference type="EMBL" id="PIP19379.1"/>
    </source>
</evidence>
<keyword evidence="3 4" id="KW-0378">Hydrolase</keyword>
<dbReference type="PANTHER" id="PTHR43768:SF3">
    <property type="entry name" value="TREHALOSE 6-PHOSPHATE PHOSPHATASE"/>
    <property type="match status" value="1"/>
</dbReference>